<keyword evidence="2" id="KW-1185">Reference proteome</keyword>
<evidence type="ECO:0008006" key="3">
    <source>
        <dbReference type="Google" id="ProtNLM"/>
    </source>
</evidence>
<reference evidence="2" key="1">
    <citation type="journal article" date="2019" name="Int. J. Syst. Evol. Microbiol.">
        <title>The Global Catalogue of Microorganisms (GCM) 10K type strain sequencing project: providing services to taxonomists for standard genome sequencing and annotation.</title>
        <authorList>
            <consortium name="The Broad Institute Genomics Platform"/>
            <consortium name="The Broad Institute Genome Sequencing Center for Infectious Disease"/>
            <person name="Wu L."/>
            <person name="Ma J."/>
        </authorList>
    </citation>
    <scope>NUCLEOTIDE SEQUENCE [LARGE SCALE GENOMIC DNA]</scope>
    <source>
        <strain evidence="2">JCM 4376</strain>
    </source>
</reference>
<organism evidence="1 2">
    <name type="scientific">Streptomyces gelaticus</name>
    <dbReference type="NCBI Taxonomy" id="285446"/>
    <lineage>
        <taxon>Bacteria</taxon>
        <taxon>Bacillati</taxon>
        <taxon>Actinomycetota</taxon>
        <taxon>Actinomycetes</taxon>
        <taxon>Kitasatosporales</taxon>
        <taxon>Streptomycetaceae</taxon>
        <taxon>Streptomyces</taxon>
    </lineage>
</organism>
<proteinExistence type="predicted"/>
<dbReference type="EMBL" id="BMTF01000007">
    <property type="protein sequence ID" value="GGV83814.1"/>
    <property type="molecule type" value="Genomic_DNA"/>
</dbReference>
<sequence length="120" mass="12984">MRADAGRAFASFRKAGVRNTVLCFRFPGCYDDASLRALAPEKVTAVQWDVISGDAFATDADAVTAQELEGVRPGSPVVMHCTRSAAPVTDEAVRQVVPELRRHGYRFVKVSDLIRTAGTS</sequence>
<protein>
    <recommendedName>
        <fullName evidence="3">Polysaccharide deacetylase</fullName>
    </recommendedName>
</protein>
<evidence type="ECO:0000313" key="2">
    <source>
        <dbReference type="Proteomes" id="UP000660675"/>
    </source>
</evidence>
<dbReference type="Gene3D" id="3.20.20.370">
    <property type="entry name" value="Glycoside hydrolase/deacetylase"/>
    <property type="match status" value="1"/>
</dbReference>
<dbReference type="Proteomes" id="UP000660675">
    <property type="component" value="Unassembled WGS sequence"/>
</dbReference>
<name>A0ABQ2W0R3_9ACTN</name>
<accession>A0ABQ2W0R3</accession>
<evidence type="ECO:0000313" key="1">
    <source>
        <dbReference type="EMBL" id="GGV83814.1"/>
    </source>
</evidence>
<dbReference type="InterPro" id="IPR011330">
    <property type="entry name" value="Glyco_hydro/deAcase_b/a-brl"/>
</dbReference>
<gene>
    <name evidence="1" type="ORF">GCM10015535_27580</name>
</gene>
<dbReference type="SUPFAM" id="SSF88713">
    <property type="entry name" value="Glycoside hydrolase/deacetylase"/>
    <property type="match status" value="1"/>
</dbReference>
<comment type="caution">
    <text evidence="1">The sequence shown here is derived from an EMBL/GenBank/DDBJ whole genome shotgun (WGS) entry which is preliminary data.</text>
</comment>